<dbReference type="HOGENOM" id="CLU_2630943_0_0_0"/>
<keyword evidence="2" id="KW-1185">Reference proteome</keyword>
<organism evidence="1">
    <name type="scientific">Vecturithrix granuli</name>
    <dbReference type="NCBI Taxonomy" id="1499967"/>
    <lineage>
        <taxon>Bacteria</taxon>
        <taxon>Candidatus Moduliflexota</taxon>
        <taxon>Candidatus Vecturitrichia</taxon>
        <taxon>Candidatus Vecturitrichales</taxon>
        <taxon>Candidatus Vecturitrichaceae</taxon>
        <taxon>Candidatus Vecturithrix</taxon>
    </lineage>
</organism>
<dbReference type="STRING" id="1499967.U27_02023"/>
<dbReference type="Proteomes" id="UP000030661">
    <property type="component" value="Unassembled WGS sequence"/>
</dbReference>
<evidence type="ECO:0000313" key="2">
    <source>
        <dbReference type="Proteomes" id="UP000030661"/>
    </source>
</evidence>
<dbReference type="AlphaFoldDB" id="A0A0S6W6F9"/>
<accession>A0A0S6W6F9</accession>
<protein>
    <submittedName>
        <fullName evidence="1">Uncharacterized protein</fullName>
    </submittedName>
</protein>
<evidence type="ECO:0000313" key="1">
    <source>
        <dbReference type="EMBL" id="GAK55191.1"/>
    </source>
</evidence>
<reference evidence="1" key="1">
    <citation type="journal article" date="2015" name="PeerJ">
        <title>First genomic representation of candidate bacterial phylum KSB3 points to enhanced environmental sensing as a trigger of wastewater bulking.</title>
        <authorList>
            <person name="Sekiguchi Y."/>
            <person name="Ohashi A."/>
            <person name="Parks D.H."/>
            <person name="Yamauchi T."/>
            <person name="Tyson G.W."/>
            <person name="Hugenholtz P."/>
        </authorList>
    </citation>
    <scope>NUCLEOTIDE SEQUENCE [LARGE SCALE GENOMIC DNA]</scope>
</reference>
<dbReference type="EMBL" id="DF820463">
    <property type="protein sequence ID" value="GAK55191.1"/>
    <property type="molecule type" value="Genomic_DNA"/>
</dbReference>
<sequence length="77" mass="8757">MFVVLPSGSPLKRELRTPVHHENFSFKGVNMSLCSLGTMKISERCTAKLHFRGREAGASRYIFIGVIHSFWQTHHGE</sequence>
<name>A0A0S6W6F9_VECG1</name>
<gene>
    <name evidence="1" type="ORF">U27_02023</name>
</gene>
<proteinExistence type="predicted"/>